<dbReference type="GO" id="GO:0016787">
    <property type="term" value="F:hydrolase activity"/>
    <property type="evidence" value="ECO:0007669"/>
    <property type="project" value="UniProtKB-KW"/>
</dbReference>
<keyword evidence="2" id="KW-0680">Restriction system</keyword>
<evidence type="ECO:0000256" key="3">
    <source>
        <dbReference type="ARBA" id="ARBA00023125"/>
    </source>
</evidence>
<comment type="caution">
    <text evidence="5">The sequence shown here is derived from an EMBL/GenBank/DDBJ whole genome shotgun (WGS) entry which is preliminary data.</text>
</comment>
<dbReference type="InterPro" id="IPR000055">
    <property type="entry name" value="Restrct_endonuc_typeI_TRD"/>
</dbReference>
<keyword evidence="3" id="KW-0238">DNA-binding</keyword>
<keyword evidence="6" id="KW-1185">Reference proteome</keyword>
<dbReference type="InterPro" id="IPR052021">
    <property type="entry name" value="Type-I_RS_S_subunit"/>
</dbReference>
<feature type="domain" description="Type I restriction modification DNA specificity" evidence="4">
    <location>
        <begin position="85"/>
        <end position="185"/>
    </location>
</feature>
<evidence type="ECO:0000256" key="2">
    <source>
        <dbReference type="ARBA" id="ARBA00022747"/>
    </source>
</evidence>
<dbReference type="Pfam" id="PF01420">
    <property type="entry name" value="Methylase_S"/>
    <property type="match status" value="2"/>
</dbReference>
<dbReference type="SUPFAM" id="SSF116734">
    <property type="entry name" value="DNA methylase specificity domain"/>
    <property type="match status" value="2"/>
</dbReference>
<keyword evidence="5" id="KW-0255">Endonuclease</keyword>
<keyword evidence="5" id="KW-0378">Hydrolase</keyword>
<dbReference type="EMBL" id="JBHFNR010000145">
    <property type="protein sequence ID" value="MFB2895193.1"/>
    <property type="molecule type" value="Genomic_DNA"/>
</dbReference>
<accession>A0ABV4XU23</accession>
<dbReference type="RefSeq" id="WP_413264827.1">
    <property type="nucleotide sequence ID" value="NZ_JBHFNR010000145.1"/>
</dbReference>
<gene>
    <name evidence="5" type="ORF">ACE1CI_19975</name>
</gene>
<dbReference type="Proteomes" id="UP001576784">
    <property type="component" value="Unassembled WGS sequence"/>
</dbReference>
<dbReference type="GO" id="GO:0004519">
    <property type="term" value="F:endonuclease activity"/>
    <property type="evidence" value="ECO:0007669"/>
    <property type="project" value="UniProtKB-KW"/>
</dbReference>
<dbReference type="PANTHER" id="PTHR30408">
    <property type="entry name" value="TYPE-1 RESTRICTION ENZYME ECOKI SPECIFICITY PROTEIN"/>
    <property type="match status" value="1"/>
</dbReference>
<dbReference type="InterPro" id="IPR044946">
    <property type="entry name" value="Restrct_endonuc_typeI_TRD_sf"/>
</dbReference>
<feature type="domain" description="Type I restriction modification DNA specificity" evidence="4">
    <location>
        <begin position="220"/>
        <end position="402"/>
    </location>
</feature>
<name>A0ABV4XU23_9CYAN</name>
<keyword evidence="5" id="KW-0540">Nuclease</keyword>
<evidence type="ECO:0000313" key="5">
    <source>
        <dbReference type="EMBL" id="MFB2895193.1"/>
    </source>
</evidence>
<reference evidence="5 6" key="1">
    <citation type="submission" date="2024-09" db="EMBL/GenBank/DDBJ databases">
        <title>Floridaenema gen nov. (Aerosakkonemataceae, Aerosakkonematales ord. nov., Cyanobacteria) from benthic tropical and subtropical fresh waters, with the description of four new species.</title>
        <authorList>
            <person name="Moretto J.A."/>
            <person name="Berthold D.E."/>
            <person name="Lefler F.W."/>
            <person name="Huang I.-S."/>
            <person name="Laughinghouse H. IV."/>
        </authorList>
    </citation>
    <scope>NUCLEOTIDE SEQUENCE [LARGE SCALE GENOMIC DNA]</scope>
    <source>
        <strain evidence="5 6">BLCC-F50</strain>
    </source>
</reference>
<evidence type="ECO:0000313" key="6">
    <source>
        <dbReference type="Proteomes" id="UP001576784"/>
    </source>
</evidence>
<dbReference type="Gene3D" id="3.90.220.20">
    <property type="entry name" value="DNA methylase specificity domains"/>
    <property type="match status" value="2"/>
</dbReference>
<dbReference type="PANTHER" id="PTHR30408:SF12">
    <property type="entry name" value="TYPE I RESTRICTION ENZYME MJAVIII SPECIFICITY SUBUNIT"/>
    <property type="match status" value="1"/>
</dbReference>
<dbReference type="EC" id="3.1.21.-" evidence="5"/>
<evidence type="ECO:0000259" key="4">
    <source>
        <dbReference type="Pfam" id="PF01420"/>
    </source>
</evidence>
<dbReference type="CDD" id="cd17517">
    <property type="entry name" value="RMtype1_S_EcoKI_StySPI-TRD2-CR2_like"/>
    <property type="match status" value="1"/>
</dbReference>
<sequence>MTKKAKNKVPELRFPEFHGDWETNRVDRFLVRYVNPVKVEPETIYKQIGIRSHGKGIFHKDPVTGEALGNKRVYWVHPEAFTINIVFAWEQAVALTSSDEEGYIASHRFLMFLPKENRADLNFVLLFFLRKHGKHLLELASPGGAGRNKTLGQDSFAELEITLPKKEEQKKIASFLEAVNARLTHLCRKRELLQTYKRGVMQKLFSQKIRFKQSDGSPFSNWEEKKLGEVFDFKNGINAEKSKYGRGKKFINVLDIINDAPISHDSIIGSVEITEQEFENNDVKYGDILFQRSSEIREEAGQSNVYLDKNKKATFGGFVIRGRPKISFNPIYFHNLLKTEAVRKEITNRSGGSTRFNVGQDSLSEVTIVFCTSIEEQGKIADFLTAIDQKIEAISHQIDCVEQFKKGLLQKMFV</sequence>
<organism evidence="5 6">
    <name type="scientific">Floridaenema flaviceps BLCC-F50</name>
    <dbReference type="NCBI Taxonomy" id="3153642"/>
    <lineage>
        <taxon>Bacteria</taxon>
        <taxon>Bacillati</taxon>
        <taxon>Cyanobacteriota</taxon>
        <taxon>Cyanophyceae</taxon>
        <taxon>Oscillatoriophycideae</taxon>
        <taxon>Aerosakkonematales</taxon>
        <taxon>Aerosakkonemataceae</taxon>
        <taxon>Floridanema</taxon>
        <taxon>Floridanema flaviceps</taxon>
    </lineage>
</organism>
<evidence type="ECO:0000256" key="1">
    <source>
        <dbReference type="ARBA" id="ARBA00010923"/>
    </source>
</evidence>
<protein>
    <submittedName>
        <fullName evidence="5">Restriction endonuclease subunit S</fullName>
        <ecNumber evidence="5">3.1.21.-</ecNumber>
    </submittedName>
</protein>
<comment type="similarity">
    <text evidence="1">Belongs to the type-I restriction system S methylase family.</text>
</comment>
<proteinExistence type="inferred from homology"/>